<evidence type="ECO:0000256" key="7">
    <source>
        <dbReference type="ARBA" id="ARBA00022833"/>
    </source>
</evidence>
<dbReference type="InterPro" id="IPR043135">
    <property type="entry name" value="Fur_C"/>
</dbReference>
<dbReference type="GO" id="GO:0008270">
    <property type="term" value="F:zinc ion binding"/>
    <property type="evidence" value="ECO:0007669"/>
    <property type="project" value="TreeGrafter"/>
</dbReference>
<accession>A0A2W5Q595</accession>
<comment type="subcellular location">
    <subcellularLocation>
        <location evidence="1">Cytoplasm</location>
    </subcellularLocation>
</comment>
<evidence type="ECO:0000313" key="12">
    <source>
        <dbReference type="EMBL" id="PZQ46550.1"/>
    </source>
</evidence>
<protein>
    <recommendedName>
        <fullName evidence="3">Ferric uptake regulation protein</fullName>
    </recommendedName>
</protein>
<evidence type="ECO:0000256" key="9">
    <source>
        <dbReference type="ARBA" id="ARBA00023125"/>
    </source>
</evidence>
<evidence type="ECO:0000256" key="4">
    <source>
        <dbReference type="ARBA" id="ARBA00022490"/>
    </source>
</evidence>
<dbReference type="GO" id="GO:0045892">
    <property type="term" value="P:negative regulation of DNA-templated transcription"/>
    <property type="evidence" value="ECO:0007669"/>
    <property type="project" value="TreeGrafter"/>
</dbReference>
<evidence type="ECO:0000256" key="3">
    <source>
        <dbReference type="ARBA" id="ARBA00020910"/>
    </source>
</evidence>
<evidence type="ECO:0000256" key="2">
    <source>
        <dbReference type="ARBA" id="ARBA00007957"/>
    </source>
</evidence>
<dbReference type="Gene3D" id="1.10.10.10">
    <property type="entry name" value="Winged helix-like DNA-binding domain superfamily/Winged helix DNA-binding domain"/>
    <property type="match status" value="1"/>
</dbReference>
<name>A0A2W5Q595_9BACT</name>
<comment type="similarity">
    <text evidence="2">Belongs to the Fur family.</text>
</comment>
<dbReference type="InterPro" id="IPR002481">
    <property type="entry name" value="FUR"/>
</dbReference>
<evidence type="ECO:0000256" key="10">
    <source>
        <dbReference type="ARBA" id="ARBA00023163"/>
    </source>
</evidence>
<dbReference type="FunFam" id="1.10.10.10:FF:000007">
    <property type="entry name" value="Ferric uptake regulation protein"/>
    <property type="match status" value="1"/>
</dbReference>
<keyword evidence="8" id="KW-0805">Transcription regulation</keyword>
<dbReference type="InterPro" id="IPR036388">
    <property type="entry name" value="WH-like_DNA-bd_sf"/>
</dbReference>
<feature type="binding site" evidence="11">
    <location>
        <position position="85"/>
    </location>
    <ligand>
        <name>Fe cation</name>
        <dbReference type="ChEBI" id="CHEBI:24875"/>
    </ligand>
</feature>
<gene>
    <name evidence="12" type="ORF">DI551_04910</name>
</gene>
<evidence type="ECO:0000256" key="8">
    <source>
        <dbReference type="ARBA" id="ARBA00023015"/>
    </source>
</evidence>
<keyword evidence="9" id="KW-0238">DNA-binding</keyword>
<comment type="cofactor">
    <cofactor evidence="11">
        <name>Mn(2+)</name>
        <dbReference type="ChEBI" id="CHEBI:29035"/>
    </cofactor>
    <cofactor evidence="11">
        <name>Fe(2+)</name>
        <dbReference type="ChEBI" id="CHEBI:29033"/>
    </cofactor>
    <text evidence="11">Binds 1 Mn(2+) or Fe(2+) ion per subunit.</text>
</comment>
<evidence type="ECO:0000256" key="1">
    <source>
        <dbReference type="ARBA" id="ARBA00004496"/>
    </source>
</evidence>
<feature type="binding site" evidence="11">
    <location>
        <position position="106"/>
    </location>
    <ligand>
        <name>Fe cation</name>
        <dbReference type="ChEBI" id="CHEBI:24875"/>
    </ligand>
</feature>
<dbReference type="Pfam" id="PF01475">
    <property type="entry name" value="FUR"/>
    <property type="match status" value="1"/>
</dbReference>
<dbReference type="Gene3D" id="3.30.1490.190">
    <property type="match status" value="1"/>
</dbReference>
<keyword evidence="7" id="KW-0862">Zinc</keyword>
<keyword evidence="10" id="KW-0804">Transcription</keyword>
<keyword evidence="4" id="KW-0963">Cytoplasm</keyword>
<dbReference type="CDD" id="cd07153">
    <property type="entry name" value="Fur_like"/>
    <property type="match status" value="1"/>
</dbReference>
<evidence type="ECO:0000256" key="5">
    <source>
        <dbReference type="ARBA" id="ARBA00022491"/>
    </source>
</evidence>
<dbReference type="GO" id="GO:0003700">
    <property type="term" value="F:DNA-binding transcription factor activity"/>
    <property type="evidence" value="ECO:0007669"/>
    <property type="project" value="InterPro"/>
</dbReference>
<proteinExistence type="inferred from homology"/>
<dbReference type="AlphaFoldDB" id="A0A2W5Q595"/>
<keyword evidence="11" id="KW-0408">Iron</keyword>
<dbReference type="GO" id="GO:1900376">
    <property type="term" value="P:regulation of secondary metabolite biosynthetic process"/>
    <property type="evidence" value="ECO:0007669"/>
    <property type="project" value="TreeGrafter"/>
</dbReference>
<dbReference type="InterPro" id="IPR036390">
    <property type="entry name" value="WH_DNA-bd_sf"/>
</dbReference>
<reference evidence="12 13" key="1">
    <citation type="submission" date="2017-08" db="EMBL/GenBank/DDBJ databases">
        <title>Infants hospitalized years apart are colonized by the same room-sourced microbial strains.</title>
        <authorList>
            <person name="Brooks B."/>
            <person name="Olm M.R."/>
            <person name="Firek B.A."/>
            <person name="Baker R."/>
            <person name="Thomas B.C."/>
            <person name="Morowitz M.J."/>
            <person name="Banfield J.F."/>
        </authorList>
    </citation>
    <scope>NUCLEOTIDE SEQUENCE [LARGE SCALE GENOMIC DNA]</scope>
    <source>
        <strain evidence="12">S2_005_002_R2_29</strain>
    </source>
</reference>
<dbReference type="SUPFAM" id="SSF46785">
    <property type="entry name" value="Winged helix' DNA-binding domain"/>
    <property type="match status" value="1"/>
</dbReference>
<dbReference type="PANTHER" id="PTHR33202">
    <property type="entry name" value="ZINC UPTAKE REGULATION PROTEIN"/>
    <property type="match status" value="1"/>
</dbReference>
<dbReference type="Proteomes" id="UP000249417">
    <property type="component" value="Unassembled WGS sequence"/>
</dbReference>
<keyword evidence="6 11" id="KW-0479">Metal-binding</keyword>
<keyword evidence="5" id="KW-0678">Repressor</keyword>
<evidence type="ECO:0000256" key="6">
    <source>
        <dbReference type="ARBA" id="ARBA00022723"/>
    </source>
</evidence>
<sequence>MTELEQRCIDAGLKMTGPRKTILKVLGESHDHPSVEVVYERAKALDSSISIATVYRTLNMLDELDLVTRHEFNETFSRYETNMDHHHHLIDLESGEVIEFQNAELEKLKERIAKEMGFELVDHRLELYGRKLKNKISK</sequence>
<dbReference type="GO" id="GO:0000976">
    <property type="term" value="F:transcription cis-regulatory region binding"/>
    <property type="evidence" value="ECO:0007669"/>
    <property type="project" value="TreeGrafter"/>
</dbReference>
<organism evidence="12 13">
    <name type="scientific">Micavibrio aeruginosavorus</name>
    <dbReference type="NCBI Taxonomy" id="349221"/>
    <lineage>
        <taxon>Bacteria</taxon>
        <taxon>Pseudomonadati</taxon>
        <taxon>Bdellovibrionota</taxon>
        <taxon>Bdellovibrionia</taxon>
        <taxon>Bdellovibrionales</taxon>
        <taxon>Pseudobdellovibrionaceae</taxon>
        <taxon>Micavibrio</taxon>
    </lineage>
</organism>
<comment type="caution">
    <text evidence="12">The sequence shown here is derived from an EMBL/GenBank/DDBJ whole genome shotgun (WGS) entry which is preliminary data.</text>
</comment>
<dbReference type="PANTHER" id="PTHR33202:SF7">
    <property type="entry name" value="FERRIC UPTAKE REGULATION PROTEIN"/>
    <property type="match status" value="1"/>
</dbReference>
<dbReference type="EMBL" id="QFQB01000025">
    <property type="protein sequence ID" value="PZQ46550.1"/>
    <property type="molecule type" value="Genomic_DNA"/>
</dbReference>
<feature type="binding site" evidence="11">
    <location>
        <position position="123"/>
    </location>
    <ligand>
        <name>Fe cation</name>
        <dbReference type="ChEBI" id="CHEBI:24875"/>
    </ligand>
</feature>
<dbReference type="GO" id="GO:0005737">
    <property type="term" value="C:cytoplasm"/>
    <property type="evidence" value="ECO:0007669"/>
    <property type="project" value="UniProtKB-SubCell"/>
</dbReference>
<evidence type="ECO:0000256" key="11">
    <source>
        <dbReference type="PIRSR" id="PIRSR602481-2"/>
    </source>
</evidence>
<evidence type="ECO:0000313" key="13">
    <source>
        <dbReference type="Proteomes" id="UP000249417"/>
    </source>
</evidence>